<dbReference type="GO" id="GO:0051287">
    <property type="term" value="F:NAD binding"/>
    <property type="evidence" value="ECO:0007669"/>
    <property type="project" value="InterPro"/>
</dbReference>
<evidence type="ECO:0000259" key="9">
    <source>
        <dbReference type="SMART" id="SM00846"/>
    </source>
</evidence>
<dbReference type="SMART" id="SM00846">
    <property type="entry name" value="Gp_dh_N"/>
    <property type="match status" value="1"/>
</dbReference>
<feature type="active site" description="Nucleophile" evidence="3">
    <location>
        <position position="152"/>
    </location>
</feature>
<feature type="binding site" evidence="4">
    <location>
        <position position="233"/>
    </location>
    <ligand>
        <name>D-glyceraldehyde 3-phosphate</name>
        <dbReference type="ChEBI" id="CHEBI:59776"/>
    </ligand>
</feature>
<keyword evidence="5" id="KW-0547">Nucleotide-binding</keyword>
<dbReference type="PANTHER" id="PTHR43148">
    <property type="entry name" value="GLYCERALDEHYDE-3-PHOSPHATE DEHYDROGENASE 2"/>
    <property type="match status" value="1"/>
</dbReference>
<dbReference type="SUPFAM" id="SSF51735">
    <property type="entry name" value="NAD(P)-binding Rossmann-fold domains"/>
    <property type="match status" value="1"/>
</dbReference>
<keyword evidence="2 8" id="KW-0560">Oxidoreductase</keyword>
<dbReference type="Proteomes" id="UP000231162">
    <property type="component" value="Unassembled WGS sequence"/>
</dbReference>
<dbReference type="Pfam" id="PF02800">
    <property type="entry name" value="Gp_dh_C"/>
    <property type="match status" value="1"/>
</dbReference>
<evidence type="ECO:0000313" key="10">
    <source>
        <dbReference type="EMBL" id="PIS07023.1"/>
    </source>
</evidence>
<dbReference type="PROSITE" id="PS00071">
    <property type="entry name" value="GAPDH"/>
    <property type="match status" value="1"/>
</dbReference>
<feature type="binding site" evidence="5">
    <location>
        <position position="315"/>
    </location>
    <ligand>
        <name>NAD(+)</name>
        <dbReference type="ChEBI" id="CHEBI:57540"/>
    </ligand>
</feature>
<feature type="binding site" evidence="4">
    <location>
        <begin position="151"/>
        <end position="153"/>
    </location>
    <ligand>
        <name>D-glyceraldehyde 3-phosphate</name>
        <dbReference type="ChEBI" id="CHEBI:59776"/>
    </ligand>
</feature>
<feature type="binding site" evidence="5">
    <location>
        <begin position="11"/>
        <end position="12"/>
    </location>
    <ligand>
        <name>NAD(+)</name>
        <dbReference type="ChEBI" id="CHEBI:57540"/>
    </ligand>
</feature>
<keyword evidence="5" id="KW-0520">NAD</keyword>
<evidence type="ECO:0000313" key="11">
    <source>
        <dbReference type="Proteomes" id="UP000231162"/>
    </source>
</evidence>
<dbReference type="FunFam" id="3.40.50.720:FF:000001">
    <property type="entry name" value="Glyceraldehyde-3-phosphate dehydrogenase"/>
    <property type="match status" value="1"/>
</dbReference>
<dbReference type="InterPro" id="IPR020831">
    <property type="entry name" value="GlycerAld/Erythrose_P_DH"/>
</dbReference>
<evidence type="ECO:0000256" key="2">
    <source>
        <dbReference type="ARBA" id="ARBA00023002"/>
    </source>
</evidence>
<dbReference type="GO" id="GO:0016620">
    <property type="term" value="F:oxidoreductase activity, acting on the aldehyde or oxo group of donors, NAD or NADP as acceptor"/>
    <property type="evidence" value="ECO:0007669"/>
    <property type="project" value="InterPro"/>
</dbReference>
<dbReference type="CDD" id="cd18126">
    <property type="entry name" value="GAPDH_I_C"/>
    <property type="match status" value="1"/>
</dbReference>
<gene>
    <name evidence="10" type="primary">gap</name>
    <name evidence="10" type="ORF">COT79_01685</name>
</gene>
<feature type="binding site" evidence="5">
    <location>
        <position position="121"/>
    </location>
    <ligand>
        <name>NAD(+)</name>
        <dbReference type="ChEBI" id="CHEBI:57540"/>
    </ligand>
</feature>
<dbReference type="InterPro" id="IPR006424">
    <property type="entry name" value="Glyceraldehyde-3-P_DH_1"/>
</dbReference>
<evidence type="ECO:0000256" key="6">
    <source>
        <dbReference type="PIRSR" id="PIRSR000149-4"/>
    </source>
</evidence>
<proteinExistence type="inferred from homology"/>
<dbReference type="SUPFAM" id="SSF55347">
    <property type="entry name" value="Glyceraldehyde-3-phosphate dehydrogenase-like, C-terminal domain"/>
    <property type="match status" value="1"/>
</dbReference>
<dbReference type="NCBIfam" id="TIGR01534">
    <property type="entry name" value="GAPDH-I"/>
    <property type="match status" value="1"/>
</dbReference>
<feature type="domain" description="Glyceraldehyde 3-phosphate dehydrogenase NAD(P) binding" evidence="9">
    <location>
        <begin position="2"/>
        <end position="152"/>
    </location>
</feature>
<evidence type="ECO:0000256" key="3">
    <source>
        <dbReference type="PIRSR" id="PIRSR000149-1"/>
    </source>
</evidence>
<name>A0A2M6R920_9BACT</name>
<reference evidence="11" key="1">
    <citation type="submission" date="2017-09" db="EMBL/GenBank/DDBJ databases">
        <title>Depth-based differentiation of microbial function through sediment-hosted aquifers and enrichment of novel symbionts in the deep terrestrial subsurface.</title>
        <authorList>
            <person name="Probst A.J."/>
            <person name="Ladd B."/>
            <person name="Jarett J.K."/>
            <person name="Geller-Mcgrath D.E."/>
            <person name="Sieber C.M.K."/>
            <person name="Emerson J.B."/>
            <person name="Anantharaman K."/>
            <person name="Thomas B.C."/>
            <person name="Malmstrom R."/>
            <person name="Stieglmeier M."/>
            <person name="Klingl A."/>
            <person name="Woyke T."/>
            <person name="Ryan C.M."/>
            <person name="Banfield J.F."/>
        </authorList>
    </citation>
    <scope>NUCLEOTIDE SEQUENCE [LARGE SCALE GENOMIC DNA]</scope>
</reference>
<dbReference type="PIRSF" id="PIRSF000149">
    <property type="entry name" value="GAP_DH"/>
    <property type="match status" value="1"/>
</dbReference>
<dbReference type="EMBL" id="PEZX01000023">
    <property type="protein sequence ID" value="PIS07023.1"/>
    <property type="molecule type" value="Genomic_DNA"/>
</dbReference>
<dbReference type="GO" id="GO:0050661">
    <property type="term" value="F:NADP binding"/>
    <property type="evidence" value="ECO:0007669"/>
    <property type="project" value="InterPro"/>
</dbReference>
<feature type="site" description="Activates thiol group during catalysis" evidence="6">
    <location>
        <position position="179"/>
    </location>
</feature>
<evidence type="ECO:0000256" key="4">
    <source>
        <dbReference type="PIRSR" id="PIRSR000149-2"/>
    </source>
</evidence>
<evidence type="ECO:0000256" key="8">
    <source>
        <dbReference type="RuleBase" id="RU361160"/>
    </source>
</evidence>
<feature type="binding site" evidence="4">
    <location>
        <begin position="210"/>
        <end position="211"/>
    </location>
    <ligand>
        <name>D-glyceraldehyde 3-phosphate</name>
        <dbReference type="ChEBI" id="CHEBI:59776"/>
    </ligand>
</feature>
<accession>A0A2M6R920</accession>
<comment type="caution">
    <text evidence="10">The sequence shown here is derived from an EMBL/GenBank/DDBJ whole genome shotgun (WGS) entry which is preliminary data.</text>
</comment>
<feature type="binding site" evidence="4">
    <location>
        <position position="182"/>
    </location>
    <ligand>
        <name>D-glyceraldehyde 3-phosphate</name>
        <dbReference type="ChEBI" id="CHEBI:59776"/>
    </ligand>
</feature>
<dbReference type="GO" id="GO:0006006">
    <property type="term" value="P:glucose metabolic process"/>
    <property type="evidence" value="ECO:0007669"/>
    <property type="project" value="InterPro"/>
</dbReference>
<dbReference type="AlphaFoldDB" id="A0A2M6R920"/>
<sequence length="336" mass="36445">MIKVAINGFGRIGRSAFKIALEKFSDSVEVVAINDLADNKTLAHLLKYDSNYGVWNHYVSGTDSDIIVDTHRIKALEEKDPSKLPWDALGVDVVIECTGAFTDKEGASLHLKAGAKRVVISAPSKGDNPAPTYVLGVNTYDGKAEVINNASCTTNCIAPMIKVLHESFGVEKALMTTVHGYTQDQMLQDGPHKDLRRARSAAENIVPTTTGAAIATTEAIPELQYKFDGIAIRVPVSVGSISDITALVKKEVSVIEINQAFKDASQKPEYKGILEVTEDPIVSHDIIGSTASVIVDLGLTKSVGNLIKVFGWYDNEHGYAYRLIEQVLVVGEYLQK</sequence>
<dbReference type="InterPro" id="IPR036291">
    <property type="entry name" value="NAD(P)-bd_dom_sf"/>
</dbReference>
<organism evidence="10 11">
    <name type="scientific">Candidatus Berkelbacteria bacterium CG10_big_fil_rev_8_21_14_0_10_43_14</name>
    <dbReference type="NCBI Taxonomy" id="1974515"/>
    <lineage>
        <taxon>Bacteria</taxon>
        <taxon>Candidatus Berkelbacteria</taxon>
    </lineage>
</organism>
<comment type="similarity">
    <text evidence="1 7">Belongs to the glyceraldehyde-3-phosphate dehydrogenase family.</text>
</comment>
<dbReference type="FunFam" id="3.30.360.10:FF:000002">
    <property type="entry name" value="Glyceraldehyde-3-phosphate dehydrogenase"/>
    <property type="match status" value="1"/>
</dbReference>
<feature type="binding site" evidence="5">
    <location>
        <position position="35"/>
    </location>
    <ligand>
        <name>NAD(+)</name>
        <dbReference type="ChEBI" id="CHEBI:57540"/>
    </ligand>
</feature>
<dbReference type="InterPro" id="IPR020828">
    <property type="entry name" value="GlycerAld_3-P_DH_NAD(P)-bd"/>
</dbReference>
<dbReference type="Gene3D" id="3.40.50.720">
    <property type="entry name" value="NAD(P)-binding Rossmann-like Domain"/>
    <property type="match status" value="1"/>
</dbReference>
<evidence type="ECO:0000256" key="1">
    <source>
        <dbReference type="ARBA" id="ARBA00007406"/>
    </source>
</evidence>
<evidence type="ECO:0000256" key="7">
    <source>
        <dbReference type="RuleBase" id="RU000397"/>
    </source>
</evidence>
<dbReference type="InterPro" id="IPR020830">
    <property type="entry name" value="GlycerAld_3-P_DH_AS"/>
</dbReference>
<dbReference type="Gene3D" id="3.30.360.10">
    <property type="entry name" value="Dihydrodipicolinate Reductase, domain 2"/>
    <property type="match status" value="1"/>
</dbReference>
<dbReference type="EC" id="1.2.1.-" evidence="8"/>
<protein>
    <recommendedName>
        <fullName evidence="8">Glyceraldehyde-3-phosphate dehydrogenase</fullName>
        <ecNumber evidence="8">1.2.1.-</ecNumber>
    </recommendedName>
</protein>
<dbReference type="CDD" id="cd05214">
    <property type="entry name" value="GAPDH_I_N"/>
    <property type="match status" value="1"/>
</dbReference>
<dbReference type="PRINTS" id="PR00078">
    <property type="entry name" value="G3PDHDRGNASE"/>
</dbReference>
<dbReference type="Pfam" id="PF00044">
    <property type="entry name" value="Gp_dh_N"/>
    <property type="match status" value="1"/>
</dbReference>
<evidence type="ECO:0000256" key="5">
    <source>
        <dbReference type="PIRSR" id="PIRSR000149-3"/>
    </source>
</evidence>
<dbReference type="InterPro" id="IPR020829">
    <property type="entry name" value="GlycerAld_3-P_DH_cat"/>
</dbReference>